<dbReference type="EMBL" id="GBEZ01011328">
    <property type="protein sequence ID" value="JAC74448.1"/>
    <property type="molecule type" value="Transcribed_RNA"/>
</dbReference>
<protein>
    <submittedName>
        <fullName evidence="1">Uncharacterized protein</fullName>
    </submittedName>
</protein>
<gene>
    <name evidence="1" type="ORF">TSPGSL018_25922</name>
</gene>
<evidence type="ECO:0000313" key="1">
    <source>
        <dbReference type="EMBL" id="JAC74448.1"/>
    </source>
</evidence>
<name>A0A061RR64_9CHLO</name>
<proteinExistence type="predicted"/>
<accession>A0A061RR64</accession>
<reference evidence="1" key="1">
    <citation type="submission" date="2014-05" db="EMBL/GenBank/DDBJ databases">
        <title>The transcriptome of the halophilic microalga Tetraselmis sp. GSL018 isolated from the Great Salt Lake, Utah.</title>
        <authorList>
            <person name="Jinkerson R.E."/>
            <person name="D'Adamo S."/>
            <person name="Posewitz M.C."/>
        </authorList>
    </citation>
    <scope>NUCLEOTIDE SEQUENCE</scope>
    <source>
        <strain evidence="1">GSL018</strain>
    </source>
</reference>
<organism evidence="1">
    <name type="scientific">Tetraselmis sp. GSL018</name>
    <dbReference type="NCBI Taxonomy" id="582737"/>
    <lineage>
        <taxon>Eukaryota</taxon>
        <taxon>Viridiplantae</taxon>
        <taxon>Chlorophyta</taxon>
        <taxon>core chlorophytes</taxon>
        <taxon>Chlorodendrophyceae</taxon>
        <taxon>Chlorodendrales</taxon>
        <taxon>Chlorodendraceae</taxon>
        <taxon>Tetraselmis</taxon>
    </lineage>
</organism>
<dbReference type="AlphaFoldDB" id="A0A061RR64"/>
<sequence length="96" mass="10865">MSRPLWRVVSLQGLFVNALSKQYQANATGRLRMLGNESRAGNARLHTFAREELRYASISSAVHLLYGVERPEHLTEALARKYSVQLFPTCTEVDDT</sequence>